<name>A0A853J9Y7_9GAMM</name>
<dbReference type="AlphaFoldDB" id="A0A853J9Y7"/>
<evidence type="ECO:0000313" key="1">
    <source>
        <dbReference type="EMBL" id="NZA25450.1"/>
    </source>
</evidence>
<organism evidence="1 2">
    <name type="scientific">Luteimonas salinisoli</name>
    <dbReference type="NCBI Taxonomy" id="2752307"/>
    <lineage>
        <taxon>Bacteria</taxon>
        <taxon>Pseudomonadati</taxon>
        <taxon>Pseudomonadota</taxon>
        <taxon>Gammaproteobacteria</taxon>
        <taxon>Lysobacterales</taxon>
        <taxon>Lysobacteraceae</taxon>
        <taxon>Luteimonas</taxon>
    </lineage>
</organism>
<dbReference type="Proteomes" id="UP000578091">
    <property type="component" value="Unassembled WGS sequence"/>
</dbReference>
<reference evidence="1 2" key="1">
    <citation type="submission" date="2020-07" db="EMBL/GenBank/DDBJ databases">
        <title>Luteimonas sp. SJ-92.</title>
        <authorList>
            <person name="Huang X.-X."/>
            <person name="Xu L."/>
            <person name="Sun J.-Q."/>
        </authorList>
    </citation>
    <scope>NUCLEOTIDE SEQUENCE [LARGE SCALE GENOMIC DNA]</scope>
    <source>
        <strain evidence="1 2">SJ-92</strain>
    </source>
</reference>
<dbReference type="Pfam" id="PF19147">
    <property type="entry name" value="DUF5829"/>
    <property type="match status" value="1"/>
</dbReference>
<comment type="caution">
    <text evidence="1">The sequence shown here is derived from an EMBL/GenBank/DDBJ whole genome shotgun (WGS) entry which is preliminary data.</text>
</comment>
<dbReference type="EMBL" id="JACCKA010000027">
    <property type="protein sequence ID" value="NZA25450.1"/>
    <property type="molecule type" value="Genomic_DNA"/>
</dbReference>
<evidence type="ECO:0000313" key="2">
    <source>
        <dbReference type="Proteomes" id="UP000578091"/>
    </source>
</evidence>
<dbReference type="RefSeq" id="WP_180677252.1">
    <property type="nucleotide sequence ID" value="NZ_JACCKA010000027.1"/>
</dbReference>
<gene>
    <name evidence="1" type="ORF">H0E84_03565</name>
</gene>
<dbReference type="InterPro" id="IPR043869">
    <property type="entry name" value="DUF5829"/>
</dbReference>
<protein>
    <submittedName>
        <fullName evidence="1">Uncharacterized protein</fullName>
    </submittedName>
</protein>
<keyword evidence="2" id="KW-1185">Reference proteome</keyword>
<proteinExistence type="predicted"/>
<sequence length="296" mass="32099">MRTPAVGPAAAGPPPAPPALNHVYVVLDGPTFAALRDSADVRRALGPLDAGLPDHAPPGRDADRVFLRGRHTYLEFFGPDNRFDEPVGKVGIAMGFDDAAPLLRLERTWRQVYGDDIRRSAVTWRRSDPPVPWYDAVQRDATAGGPDLVLWAMVFRPEFVRWRAGDTTRPSGTARAEVLAPRWRDGQGFVDIVEVAVDVPAALHDAIVEQLVLAGMMATPMAAGTRLDGDDWSLALGRSDGEARGLEHLRLRTAATTKTAPALALGHSHLAPLPDRTVLWRFRLQARPAAPGTSSK</sequence>
<accession>A0A853J9Y7</accession>